<gene>
    <name evidence="1" type="ORF">HMPREF9194_00896</name>
</gene>
<reference evidence="1 2" key="1">
    <citation type="submission" date="2013-04" db="EMBL/GenBank/DDBJ databases">
        <title>The Genome Sequence of Treponema maltophilum ATCC 51939.</title>
        <authorList>
            <consortium name="The Broad Institute Genomics Platform"/>
            <person name="Earl A."/>
            <person name="Ward D."/>
            <person name="Feldgarden M."/>
            <person name="Gevers D."/>
            <person name="Leonetti C."/>
            <person name="Blanton J.M."/>
            <person name="Dewhirst F.E."/>
            <person name="Izard J."/>
            <person name="Walker B."/>
            <person name="Young S."/>
            <person name="Zeng Q."/>
            <person name="Gargeya S."/>
            <person name="Fitzgerald M."/>
            <person name="Haas B."/>
            <person name="Abouelleil A."/>
            <person name="Allen A.W."/>
            <person name="Alvarado L."/>
            <person name="Arachchi H.M."/>
            <person name="Berlin A.M."/>
            <person name="Chapman S.B."/>
            <person name="Gainer-Dewar J."/>
            <person name="Goldberg J."/>
            <person name="Griggs A."/>
            <person name="Gujja S."/>
            <person name="Hansen M."/>
            <person name="Howarth C."/>
            <person name="Imamovic A."/>
            <person name="Ireland A."/>
            <person name="Larimer J."/>
            <person name="McCowan C."/>
            <person name="Murphy C."/>
            <person name="Pearson M."/>
            <person name="Poon T.W."/>
            <person name="Priest M."/>
            <person name="Roberts A."/>
            <person name="Saif S."/>
            <person name="Shea T."/>
            <person name="Sisk P."/>
            <person name="Sykes S."/>
            <person name="Wortman J."/>
            <person name="Nusbaum C."/>
            <person name="Birren B."/>
        </authorList>
    </citation>
    <scope>NUCLEOTIDE SEQUENCE [LARGE SCALE GENOMIC DNA]</scope>
    <source>
        <strain evidence="1 2">ATCC 51939</strain>
    </source>
</reference>
<dbReference type="HOGENOM" id="CLU_083032_0_0_12"/>
<dbReference type="Pfam" id="PF09986">
    <property type="entry name" value="DUF2225"/>
    <property type="match status" value="1"/>
</dbReference>
<proteinExistence type="predicted"/>
<evidence type="ECO:0000313" key="1">
    <source>
        <dbReference type="EMBL" id="EPF30579.1"/>
    </source>
</evidence>
<dbReference type="AlphaFoldDB" id="S3L1C7"/>
<dbReference type="RefSeq" id="WP_016525190.1">
    <property type="nucleotide sequence ID" value="NZ_KE332518.1"/>
</dbReference>
<dbReference type="STRING" id="1125699.HMPREF9194_00896"/>
<name>S3L1C7_TREMA</name>
<dbReference type="OrthoDB" id="367491at2"/>
<accession>S3L1C7</accession>
<evidence type="ECO:0008006" key="3">
    <source>
        <dbReference type="Google" id="ProtNLM"/>
    </source>
</evidence>
<organism evidence="1 2">
    <name type="scientific">Treponema maltophilum ATCC 51939</name>
    <dbReference type="NCBI Taxonomy" id="1125699"/>
    <lineage>
        <taxon>Bacteria</taxon>
        <taxon>Pseudomonadati</taxon>
        <taxon>Spirochaetota</taxon>
        <taxon>Spirochaetia</taxon>
        <taxon>Spirochaetales</taxon>
        <taxon>Treponemataceae</taxon>
        <taxon>Treponema</taxon>
    </lineage>
</organism>
<keyword evidence="2" id="KW-1185">Reference proteome</keyword>
<protein>
    <recommendedName>
        <fullName evidence="3">DUF2225 domain-containing protein</fullName>
    </recommendedName>
</protein>
<dbReference type="InterPro" id="IPR018708">
    <property type="entry name" value="DUF2225"/>
</dbReference>
<comment type="caution">
    <text evidence="1">The sequence shown here is derived from an EMBL/GenBank/DDBJ whole genome shotgun (WGS) entry which is preliminary data.</text>
</comment>
<sequence>MNLYKKNDDSKNLAVSFYSKQKVLCPFCKKQFAREEMLTGGGRMIAGELTDELRRIFEPSVKFGRIYPLIYSVAACPVCHAALLWNDFEHFADEQIIEEIIDTEDARKKSVEAVFPFYDLKRPRTVFDGAAAYYLALLCYEHLPAQYSPTIKKAQICLRLAWLCGDLNSLCPDRGFDYVQQRFYRKALFLYQESLDYEIHRIENITAIGHFGPDIDKNYGYDGVIYLCALLEYKYGQKQNQHERLQKLDELKRAIARIFGLGKSSKNKPGPLLEHSRSLYDKLTAELKEANMIDFDDE</sequence>
<dbReference type="eggNOG" id="COG1655">
    <property type="taxonomic scope" value="Bacteria"/>
</dbReference>
<dbReference type="PATRIC" id="fig|1125699.3.peg.914"/>
<dbReference type="Proteomes" id="UP000014541">
    <property type="component" value="Unassembled WGS sequence"/>
</dbReference>
<evidence type="ECO:0000313" key="2">
    <source>
        <dbReference type="Proteomes" id="UP000014541"/>
    </source>
</evidence>
<dbReference type="EMBL" id="ATFF01000006">
    <property type="protein sequence ID" value="EPF30579.1"/>
    <property type="molecule type" value="Genomic_DNA"/>
</dbReference>